<dbReference type="Pfam" id="PF13623">
    <property type="entry name" value="SurA_N_2"/>
    <property type="match status" value="1"/>
</dbReference>
<dbReference type="InterPro" id="IPR046357">
    <property type="entry name" value="PPIase_dom_sf"/>
</dbReference>
<dbReference type="CDD" id="cd22249">
    <property type="entry name" value="UDM1_RNF168_RNF169-like"/>
    <property type="match status" value="1"/>
</dbReference>
<name>A0A369BCQ9_9FIRM</name>
<keyword evidence="5" id="KW-1185">Reference proteome</keyword>
<evidence type="ECO:0000256" key="2">
    <source>
        <dbReference type="SAM" id="SignalP"/>
    </source>
</evidence>
<dbReference type="EMBL" id="QPJT01000003">
    <property type="protein sequence ID" value="RCX19313.1"/>
    <property type="molecule type" value="Genomic_DNA"/>
</dbReference>
<keyword evidence="1 4" id="KW-0413">Isomerase</keyword>
<dbReference type="AlphaFoldDB" id="A0A369BCQ9"/>
<dbReference type="Gene3D" id="3.10.50.40">
    <property type="match status" value="1"/>
</dbReference>
<keyword evidence="2" id="KW-0732">Signal</keyword>
<evidence type="ECO:0000256" key="1">
    <source>
        <dbReference type="PROSITE-ProRule" id="PRU00278"/>
    </source>
</evidence>
<organism evidence="4 5">
    <name type="scientific">Anaerobacterium chartisolvens</name>
    <dbReference type="NCBI Taxonomy" id="1297424"/>
    <lineage>
        <taxon>Bacteria</taxon>
        <taxon>Bacillati</taxon>
        <taxon>Bacillota</taxon>
        <taxon>Clostridia</taxon>
        <taxon>Eubacteriales</taxon>
        <taxon>Oscillospiraceae</taxon>
        <taxon>Anaerobacterium</taxon>
    </lineage>
</organism>
<dbReference type="SUPFAM" id="SSF54534">
    <property type="entry name" value="FKBP-like"/>
    <property type="match status" value="1"/>
</dbReference>
<dbReference type="Proteomes" id="UP000253034">
    <property type="component" value="Unassembled WGS sequence"/>
</dbReference>
<feature type="signal peptide" evidence="2">
    <location>
        <begin position="1"/>
        <end position="23"/>
    </location>
</feature>
<dbReference type="InterPro" id="IPR050245">
    <property type="entry name" value="PrsA_foldase"/>
</dbReference>
<protein>
    <submittedName>
        <fullName evidence="4">Parvulin-like peptidyl-prolyl isomerase</fullName>
    </submittedName>
</protein>
<keyword evidence="1" id="KW-0697">Rotamase</keyword>
<gene>
    <name evidence="4" type="ORF">DFR58_10358</name>
</gene>
<dbReference type="Pfam" id="PF13145">
    <property type="entry name" value="Rotamase_2"/>
    <property type="match status" value="1"/>
</dbReference>
<dbReference type="InterPro" id="IPR000297">
    <property type="entry name" value="PPIase_PpiC"/>
</dbReference>
<dbReference type="RefSeq" id="WP_114296388.1">
    <property type="nucleotide sequence ID" value="NZ_QPJT01000003.1"/>
</dbReference>
<evidence type="ECO:0000313" key="4">
    <source>
        <dbReference type="EMBL" id="RCX19313.1"/>
    </source>
</evidence>
<proteinExistence type="predicted"/>
<sequence>MKKVLCTIISFIMLLALVGQTYAEPAQQGQSSIKCNINTASIVINNTVSNLATITYKQRVYVPLKDISAYFNSSFEIDKAGVIINISTADTGKSAIPSAGRPSPRMGAVIDAGIDSYKIRADGLDQYMRSITYNGVIYVPVRYFAEIFDWSVEPKADGNILLNPKTDIIGSVNGEKISKSQFDYYYNGILRQAGGSQGEITEEYKAQLKQEVFDYLVSLRLWEQKAKENEIAVGEEDLRKINSEEIDPVVRNYQGIDNLREALAEEGLYFHQVVLQTKYSYIANKVSAELSASVQSAEDEIKAYYDKNTINYTQPETLRAKHILISTLDEQRNPFDAEKKALAKAKAEDILKKINSGGDFDELMKENSQDPGLASYPDGYPFGRGEMIKEFEDAAFALKVGEMSGLVETHYGYHIIRLEERVPEKVVAYEDVKESIRMQLDMTKKQQYIDEMMNAWIAESEIKNNIK</sequence>
<dbReference type="PROSITE" id="PS50198">
    <property type="entry name" value="PPIC_PPIASE_2"/>
    <property type="match status" value="1"/>
</dbReference>
<dbReference type="PANTHER" id="PTHR47245:SF2">
    <property type="entry name" value="PEPTIDYL-PROLYL CIS-TRANS ISOMERASE HP_0175-RELATED"/>
    <property type="match status" value="1"/>
</dbReference>
<dbReference type="Gene3D" id="1.10.4030.10">
    <property type="entry name" value="Porin chaperone SurA, peptide-binding domain"/>
    <property type="match status" value="1"/>
</dbReference>
<dbReference type="InterPro" id="IPR027304">
    <property type="entry name" value="Trigger_fact/SurA_dom_sf"/>
</dbReference>
<dbReference type="PANTHER" id="PTHR47245">
    <property type="entry name" value="PEPTIDYLPROLYL ISOMERASE"/>
    <property type="match status" value="1"/>
</dbReference>
<dbReference type="OrthoDB" id="14196at2"/>
<evidence type="ECO:0000259" key="3">
    <source>
        <dbReference type="PROSITE" id="PS50198"/>
    </source>
</evidence>
<dbReference type="GO" id="GO:0003755">
    <property type="term" value="F:peptidyl-prolyl cis-trans isomerase activity"/>
    <property type="evidence" value="ECO:0007669"/>
    <property type="project" value="UniProtKB-KW"/>
</dbReference>
<comment type="caution">
    <text evidence="4">The sequence shown here is derived from an EMBL/GenBank/DDBJ whole genome shotgun (WGS) entry which is preliminary data.</text>
</comment>
<evidence type="ECO:0000313" key="5">
    <source>
        <dbReference type="Proteomes" id="UP000253034"/>
    </source>
</evidence>
<accession>A0A369BCQ9</accession>
<reference evidence="4 5" key="1">
    <citation type="submission" date="2018-07" db="EMBL/GenBank/DDBJ databases">
        <title>Genomic Encyclopedia of Type Strains, Phase IV (KMG-IV): sequencing the most valuable type-strain genomes for metagenomic binning, comparative biology and taxonomic classification.</title>
        <authorList>
            <person name="Goeker M."/>
        </authorList>
    </citation>
    <scope>NUCLEOTIDE SEQUENCE [LARGE SCALE GENOMIC DNA]</scope>
    <source>
        <strain evidence="4 5">DSM 27016</strain>
    </source>
</reference>
<feature type="chain" id="PRO_5038862311" evidence="2">
    <location>
        <begin position="24"/>
        <end position="467"/>
    </location>
</feature>
<dbReference type="SUPFAM" id="SSF109998">
    <property type="entry name" value="Triger factor/SurA peptide-binding domain-like"/>
    <property type="match status" value="1"/>
</dbReference>
<feature type="domain" description="PpiC" evidence="3">
    <location>
        <begin position="315"/>
        <end position="420"/>
    </location>
</feature>